<comment type="subcellular location">
    <subcellularLocation>
        <location evidence="1">Cell membrane</location>
        <topology evidence="1">Multi-pass membrane protein</topology>
    </subcellularLocation>
</comment>
<evidence type="ECO:0000256" key="3">
    <source>
        <dbReference type="ARBA" id="ARBA00022679"/>
    </source>
</evidence>
<evidence type="ECO:0000256" key="8">
    <source>
        <dbReference type="SAM" id="Phobius"/>
    </source>
</evidence>
<evidence type="ECO:0000256" key="1">
    <source>
        <dbReference type="ARBA" id="ARBA00004651"/>
    </source>
</evidence>
<feature type="transmembrane region" description="Helical" evidence="8">
    <location>
        <begin position="137"/>
        <end position="157"/>
    </location>
</feature>
<accession>A0A5R9JAF1</accession>
<feature type="transmembrane region" description="Helical" evidence="8">
    <location>
        <begin position="163"/>
        <end position="181"/>
    </location>
</feature>
<evidence type="ECO:0000256" key="5">
    <source>
        <dbReference type="ARBA" id="ARBA00022989"/>
    </source>
</evidence>
<dbReference type="AlphaFoldDB" id="A0A5R9JAF1"/>
<keyword evidence="2" id="KW-1003">Cell membrane</keyword>
<comment type="similarity">
    <text evidence="7">Belongs to the glycosyltransferase 87 family.</text>
</comment>
<dbReference type="GO" id="GO:0005886">
    <property type="term" value="C:plasma membrane"/>
    <property type="evidence" value="ECO:0007669"/>
    <property type="project" value="UniProtKB-SubCell"/>
</dbReference>
<feature type="transmembrane region" description="Helical" evidence="8">
    <location>
        <begin position="21"/>
        <end position="41"/>
    </location>
</feature>
<evidence type="ECO:0000313" key="9">
    <source>
        <dbReference type="EMBL" id="TLU73783.1"/>
    </source>
</evidence>
<sequence length="397" mass="42698">MTTSTSIAEWSRPASVLTRCVLYLLTTVLLVVCWYCVRLNWSLGALHPSPVSGAMPEEDLASLWMAGHLARLGHLDWLYTAPLYEAWRHRMFGPTLGPLPWIYPPTVLLLGVPLSWLPLPAAFLLWDAGTLLAAVLVLRRAGLPWPILLLGLAAPASWRSLVLGQYGVIAGALVVAGTLISPRRPVRAGIMLGLCTLKPQQGMILPVAWLAARNWRAIAAAAGVAVSLALLVAGWLGTGSWQLFLTQGTRSMHALVEAAPPTGYINSGVSVFWAARTLGAGVAPAYVLQGMAALAAIVFAYRAWRRPEADPLARMAVTVSLSLLLTPYGYTSDMVACSIALVAVVARNGWRIRPWHGLFWLWPGCCHMVAPGFGMILNPVAVTATAAMAWRQLPKPG</sequence>
<proteinExistence type="inferred from homology"/>
<dbReference type="GO" id="GO:0016758">
    <property type="term" value="F:hexosyltransferase activity"/>
    <property type="evidence" value="ECO:0007669"/>
    <property type="project" value="InterPro"/>
</dbReference>
<evidence type="ECO:0000256" key="2">
    <source>
        <dbReference type="ARBA" id="ARBA00022475"/>
    </source>
</evidence>
<evidence type="ECO:0000313" key="10">
    <source>
        <dbReference type="Proteomes" id="UP000305654"/>
    </source>
</evidence>
<feature type="transmembrane region" description="Helical" evidence="8">
    <location>
        <begin position="286"/>
        <end position="304"/>
    </location>
</feature>
<evidence type="ECO:0000256" key="6">
    <source>
        <dbReference type="ARBA" id="ARBA00023136"/>
    </source>
</evidence>
<dbReference type="Proteomes" id="UP000305654">
    <property type="component" value="Unassembled WGS sequence"/>
</dbReference>
<reference evidence="9 10" key="1">
    <citation type="submission" date="2019-05" db="EMBL/GenBank/DDBJ databases">
        <authorList>
            <person name="Pankratov T."/>
            <person name="Grouzdev D."/>
        </authorList>
    </citation>
    <scope>NUCLEOTIDE SEQUENCE [LARGE SCALE GENOMIC DNA]</scope>
    <source>
        <strain evidence="9 10">KEBCLARHB70R</strain>
    </source>
</reference>
<dbReference type="RefSeq" id="WP_138324036.1">
    <property type="nucleotide sequence ID" value="NZ_VCDI01000001.1"/>
</dbReference>
<dbReference type="InterPro" id="IPR018584">
    <property type="entry name" value="GT87"/>
</dbReference>
<name>A0A5R9JAF1_9PROT</name>
<feature type="transmembrane region" description="Helical" evidence="8">
    <location>
        <begin position="358"/>
        <end position="390"/>
    </location>
</feature>
<keyword evidence="5 8" id="KW-1133">Transmembrane helix</keyword>
<protein>
    <submittedName>
        <fullName evidence="9">DUF2029 domain-containing protein</fullName>
    </submittedName>
</protein>
<keyword evidence="3" id="KW-0808">Transferase</keyword>
<dbReference type="Pfam" id="PF09594">
    <property type="entry name" value="GT87"/>
    <property type="match status" value="1"/>
</dbReference>
<feature type="transmembrane region" description="Helical" evidence="8">
    <location>
        <begin position="316"/>
        <end position="346"/>
    </location>
</feature>
<feature type="transmembrane region" description="Helical" evidence="8">
    <location>
        <begin position="101"/>
        <end position="125"/>
    </location>
</feature>
<keyword evidence="10" id="KW-1185">Reference proteome</keyword>
<dbReference type="EMBL" id="VCDI01000001">
    <property type="protein sequence ID" value="TLU73783.1"/>
    <property type="molecule type" value="Genomic_DNA"/>
</dbReference>
<keyword evidence="4 8" id="KW-0812">Transmembrane</keyword>
<comment type="caution">
    <text evidence="9">The sequence shown here is derived from an EMBL/GenBank/DDBJ whole genome shotgun (WGS) entry which is preliminary data.</text>
</comment>
<evidence type="ECO:0000256" key="4">
    <source>
        <dbReference type="ARBA" id="ARBA00022692"/>
    </source>
</evidence>
<gene>
    <name evidence="9" type="ORF">FE263_00670</name>
</gene>
<organism evidence="9 10">
    <name type="scientific">Lichenicoccus roseus</name>
    <dbReference type="NCBI Taxonomy" id="2683649"/>
    <lineage>
        <taxon>Bacteria</taxon>
        <taxon>Pseudomonadati</taxon>
        <taxon>Pseudomonadota</taxon>
        <taxon>Alphaproteobacteria</taxon>
        <taxon>Acetobacterales</taxon>
        <taxon>Acetobacteraceae</taxon>
        <taxon>Lichenicoccus</taxon>
    </lineage>
</organism>
<feature type="transmembrane region" description="Helical" evidence="8">
    <location>
        <begin position="217"/>
        <end position="236"/>
    </location>
</feature>
<evidence type="ECO:0000256" key="7">
    <source>
        <dbReference type="ARBA" id="ARBA00024033"/>
    </source>
</evidence>
<keyword evidence="6 8" id="KW-0472">Membrane</keyword>
<dbReference type="OrthoDB" id="7679563at2"/>